<dbReference type="InterPro" id="IPR050950">
    <property type="entry name" value="HTH-type_LysR_regulators"/>
</dbReference>
<evidence type="ECO:0000256" key="3">
    <source>
        <dbReference type="ARBA" id="ARBA00023125"/>
    </source>
</evidence>
<name>A0A0U1NXH6_9BACI</name>
<dbReference type="PANTHER" id="PTHR30419">
    <property type="entry name" value="HTH-TYPE TRANSCRIPTIONAL REGULATOR YBHD"/>
    <property type="match status" value="1"/>
</dbReference>
<dbReference type="Pfam" id="PF00126">
    <property type="entry name" value="HTH_1"/>
    <property type="match status" value="1"/>
</dbReference>
<keyword evidence="7" id="KW-1185">Reference proteome</keyword>
<evidence type="ECO:0000256" key="1">
    <source>
        <dbReference type="ARBA" id="ARBA00009437"/>
    </source>
</evidence>
<comment type="similarity">
    <text evidence="1">Belongs to the LysR transcriptional regulatory family.</text>
</comment>
<dbReference type="GO" id="GO:0005829">
    <property type="term" value="C:cytosol"/>
    <property type="evidence" value="ECO:0007669"/>
    <property type="project" value="TreeGrafter"/>
</dbReference>
<feature type="domain" description="HTH lysR-type" evidence="5">
    <location>
        <begin position="1"/>
        <end position="58"/>
    </location>
</feature>
<evidence type="ECO:0000259" key="5">
    <source>
        <dbReference type="PROSITE" id="PS50931"/>
    </source>
</evidence>
<dbReference type="RefSeq" id="WP_176699775.1">
    <property type="nucleotide sequence ID" value="NZ_CVRB01000003.1"/>
</dbReference>
<organism evidence="6 7">
    <name type="scientific">Neobacillus massiliamazoniensis</name>
    <dbReference type="NCBI Taxonomy" id="1499688"/>
    <lineage>
        <taxon>Bacteria</taxon>
        <taxon>Bacillati</taxon>
        <taxon>Bacillota</taxon>
        <taxon>Bacilli</taxon>
        <taxon>Bacillales</taxon>
        <taxon>Bacillaceae</taxon>
        <taxon>Neobacillus</taxon>
    </lineage>
</organism>
<gene>
    <name evidence="6" type="primary">ywbI_2</name>
    <name evidence="6" type="ORF">BN000_02679</name>
</gene>
<dbReference type="PROSITE" id="PS50931">
    <property type="entry name" value="HTH_LYSR"/>
    <property type="match status" value="1"/>
</dbReference>
<evidence type="ECO:0000313" key="7">
    <source>
        <dbReference type="Proteomes" id="UP000199087"/>
    </source>
</evidence>
<dbReference type="InterPro" id="IPR036388">
    <property type="entry name" value="WH-like_DNA-bd_sf"/>
</dbReference>
<protein>
    <submittedName>
        <fullName evidence="6">Transcriptional regulator</fullName>
    </submittedName>
</protein>
<dbReference type="GO" id="GO:0003677">
    <property type="term" value="F:DNA binding"/>
    <property type="evidence" value="ECO:0007669"/>
    <property type="project" value="UniProtKB-KW"/>
</dbReference>
<dbReference type="InterPro" id="IPR005119">
    <property type="entry name" value="LysR_subst-bd"/>
</dbReference>
<evidence type="ECO:0000313" key="6">
    <source>
        <dbReference type="EMBL" id="CRK82734.1"/>
    </source>
</evidence>
<dbReference type="STRING" id="1499688.BN000_02679"/>
<dbReference type="InterPro" id="IPR036390">
    <property type="entry name" value="WH_DNA-bd_sf"/>
</dbReference>
<keyword evidence="2" id="KW-0805">Transcription regulation</keyword>
<dbReference type="PRINTS" id="PR00039">
    <property type="entry name" value="HTHLYSR"/>
</dbReference>
<evidence type="ECO:0000256" key="2">
    <source>
        <dbReference type="ARBA" id="ARBA00023015"/>
    </source>
</evidence>
<reference evidence="7" key="1">
    <citation type="submission" date="2015-05" db="EMBL/GenBank/DDBJ databases">
        <authorList>
            <person name="Urmite Genomes"/>
        </authorList>
    </citation>
    <scope>NUCLEOTIDE SEQUENCE [LARGE SCALE GENOMIC DNA]</scope>
    <source>
        <strain evidence="7">LF1</strain>
    </source>
</reference>
<dbReference type="Pfam" id="PF03466">
    <property type="entry name" value="LysR_substrate"/>
    <property type="match status" value="1"/>
</dbReference>
<dbReference type="Proteomes" id="UP000199087">
    <property type="component" value="Unassembled WGS sequence"/>
</dbReference>
<keyword evidence="4" id="KW-0804">Transcription</keyword>
<dbReference type="SUPFAM" id="SSF46785">
    <property type="entry name" value="Winged helix' DNA-binding domain"/>
    <property type="match status" value="1"/>
</dbReference>
<dbReference type="GO" id="GO:0003700">
    <property type="term" value="F:DNA-binding transcription factor activity"/>
    <property type="evidence" value="ECO:0007669"/>
    <property type="project" value="InterPro"/>
</dbReference>
<accession>A0A0U1NXH6</accession>
<dbReference type="CDD" id="cd08438">
    <property type="entry name" value="PBP2_CidR"/>
    <property type="match status" value="1"/>
</dbReference>
<proteinExistence type="inferred from homology"/>
<dbReference type="SUPFAM" id="SSF53850">
    <property type="entry name" value="Periplasmic binding protein-like II"/>
    <property type="match status" value="1"/>
</dbReference>
<keyword evidence="3" id="KW-0238">DNA-binding</keyword>
<sequence>MELRQLRIFVEVAKHKSITKAAESMHISQPALSKAIMALEEELGMILIIRTNKTSDLTDAGKVVLEYALKMNVLQDEMKRTLNDMTNLTRGQVTIGLPPFIGSLFFPKVMAKFHHAYPNIELNITEYGGARVVKSIEEGEFELGVAVLPIDEQQFQVYPIVEEEMKLLVYKHHRLASRSKVDLKELKDEEFIFYHEEFALNKIMRNYFIEAGFEPKILFKSSQWDLMTEMVAENLGITILPQSICNRAIKKDIKIIDLKQTILWSLVVITKRDRYTSNATRTFIDFILKESL</sequence>
<dbReference type="AlphaFoldDB" id="A0A0U1NXH6"/>
<dbReference type="PANTHER" id="PTHR30419:SF8">
    <property type="entry name" value="NITROGEN ASSIMILATION TRANSCRIPTIONAL ACTIVATOR-RELATED"/>
    <property type="match status" value="1"/>
</dbReference>
<dbReference type="EMBL" id="CVRB01000003">
    <property type="protein sequence ID" value="CRK82734.1"/>
    <property type="molecule type" value="Genomic_DNA"/>
</dbReference>
<dbReference type="InterPro" id="IPR000847">
    <property type="entry name" value="LysR_HTH_N"/>
</dbReference>
<dbReference type="Gene3D" id="1.10.10.10">
    <property type="entry name" value="Winged helix-like DNA-binding domain superfamily/Winged helix DNA-binding domain"/>
    <property type="match status" value="1"/>
</dbReference>
<dbReference type="Gene3D" id="3.40.190.290">
    <property type="match status" value="1"/>
</dbReference>
<evidence type="ECO:0000256" key="4">
    <source>
        <dbReference type="ARBA" id="ARBA00023163"/>
    </source>
</evidence>
<dbReference type="FunFam" id="1.10.10.10:FF:000001">
    <property type="entry name" value="LysR family transcriptional regulator"/>
    <property type="match status" value="1"/>
</dbReference>